<proteinExistence type="predicted"/>
<reference evidence="1" key="1">
    <citation type="submission" date="2021-06" db="EMBL/GenBank/DDBJ databases">
        <authorList>
            <person name="Kallberg Y."/>
            <person name="Tangrot J."/>
            <person name="Rosling A."/>
        </authorList>
    </citation>
    <scope>NUCLEOTIDE SEQUENCE</scope>
    <source>
        <strain evidence="1">MA453B</strain>
    </source>
</reference>
<organism evidence="1 2">
    <name type="scientific">Dentiscutata erythropus</name>
    <dbReference type="NCBI Taxonomy" id="1348616"/>
    <lineage>
        <taxon>Eukaryota</taxon>
        <taxon>Fungi</taxon>
        <taxon>Fungi incertae sedis</taxon>
        <taxon>Mucoromycota</taxon>
        <taxon>Glomeromycotina</taxon>
        <taxon>Glomeromycetes</taxon>
        <taxon>Diversisporales</taxon>
        <taxon>Gigasporaceae</taxon>
        <taxon>Dentiscutata</taxon>
    </lineage>
</organism>
<accession>A0A9N9NIB2</accession>
<dbReference type="EMBL" id="CAJVPY010012814">
    <property type="protein sequence ID" value="CAG8736650.1"/>
    <property type="molecule type" value="Genomic_DNA"/>
</dbReference>
<dbReference type="OrthoDB" id="2482849at2759"/>
<dbReference type="AlphaFoldDB" id="A0A9N9NIB2"/>
<name>A0A9N9NIB2_9GLOM</name>
<comment type="caution">
    <text evidence="1">The sequence shown here is derived from an EMBL/GenBank/DDBJ whole genome shotgun (WGS) entry which is preliminary data.</text>
</comment>
<evidence type="ECO:0000313" key="2">
    <source>
        <dbReference type="Proteomes" id="UP000789405"/>
    </source>
</evidence>
<gene>
    <name evidence="1" type="ORF">DERYTH_LOCUS15622</name>
</gene>
<sequence length="79" mass="8547">MDDHALNAEASTSYSEAGTFDKNAVDKKTVDKNVVAKNAVGENAVDDETDSCQNEITKANNIGSNSYMFSNEGIYDFLC</sequence>
<evidence type="ECO:0000313" key="1">
    <source>
        <dbReference type="EMBL" id="CAG8736650.1"/>
    </source>
</evidence>
<protein>
    <submittedName>
        <fullName evidence="1">21026_t:CDS:1</fullName>
    </submittedName>
</protein>
<keyword evidence="2" id="KW-1185">Reference proteome</keyword>
<dbReference type="Proteomes" id="UP000789405">
    <property type="component" value="Unassembled WGS sequence"/>
</dbReference>